<keyword evidence="1" id="KW-1133">Transmembrane helix</keyword>
<keyword evidence="3" id="KW-1185">Reference proteome</keyword>
<feature type="transmembrane region" description="Helical" evidence="1">
    <location>
        <begin position="50"/>
        <end position="75"/>
    </location>
</feature>
<feature type="transmembrane region" description="Helical" evidence="1">
    <location>
        <begin position="130"/>
        <end position="156"/>
    </location>
</feature>
<dbReference type="InterPro" id="IPR051784">
    <property type="entry name" value="Nod_factor_ABC_transporter"/>
</dbReference>
<keyword evidence="1" id="KW-0812">Transmembrane</keyword>
<evidence type="ECO:0000256" key="1">
    <source>
        <dbReference type="SAM" id="Phobius"/>
    </source>
</evidence>
<sequence>MNPTYYRYELLREFRDRIGLFFTVALPAFMYVVFGATQSYAEQDVGRGNIAAHIMISMAMYGAVTATSSVGAAAATEKMLGWGRQLGLTPLTDRGFVMVKAASAITIAALPVALIYTIGAATGARAEASVWLLSALLALLGSVVFSLYGLCFGLGLRSRSAAGAASGSLVILAFLGSLFMPLSGTMLTLARLTPLYGVSQLARRPLTDGMVLARDGSLQQESLWIPTANVAAWLLVFAGLAILLVRRSRHRQ</sequence>
<evidence type="ECO:0000313" key="3">
    <source>
        <dbReference type="Proteomes" id="UP001597326"/>
    </source>
</evidence>
<feature type="transmembrane region" description="Helical" evidence="1">
    <location>
        <begin position="20"/>
        <end position="38"/>
    </location>
</feature>
<organism evidence="2 3">
    <name type="scientific">Luteococcus peritonei</name>
    <dbReference type="NCBI Taxonomy" id="88874"/>
    <lineage>
        <taxon>Bacteria</taxon>
        <taxon>Bacillati</taxon>
        <taxon>Actinomycetota</taxon>
        <taxon>Actinomycetes</taxon>
        <taxon>Propionibacteriales</taxon>
        <taxon>Propionibacteriaceae</taxon>
        <taxon>Luteococcus</taxon>
    </lineage>
</organism>
<dbReference type="PANTHER" id="PTHR43229:SF2">
    <property type="entry name" value="NODULATION PROTEIN J"/>
    <property type="match status" value="1"/>
</dbReference>
<feature type="transmembrane region" description="Helical" evidence="1">
    <location>
        <begin position="223"/>
        <end position="245"/>
    </location>
</feature>
<comment type="caution">
    <text evidence="2">The sequence shown here is derived from an EMBL/GenBank/DDBJ whole genome shotgun (WGS) entry which is preliminary data.</text>
</comment>
<proteinExistence type="predicted"/>
<dbReference type="Proteomes" id="UP001597326">
    <property type="component" value="Unassembled WGS sequence"/>
</dbReference>
<protein>
    <submittedName>
        <fullName evidence="2">ABC transporter permease</fullName>
    </submittedName>
</protein>
<feature type="transmembrane region" description="Helical" evidence="1">
    <location>
        <begin position="96"/>
        <end position="118"/>
    </location>
</feature>
<dbReference type="EMBL" id="JBHUFZ010000003">
    <property type="protein sequence ID" value="MFD1888840.1"/>
    <property type="molecule type" value="Genomic_DNA"/>
</dbReference>
<feature type="transmembrane region" description="Helical" evidence="1">
    <location>
        <begin position="168"/>
        <end position="190"/>
    </location>
</feature>
<dbReference type="RefSeq" id="WP_343871919.1">
    <property type="nucleotide sequence ID" value="NZ_BAAAIX010000003.1"/>
</dbReference>
<reference evidence="3" key="1">
    <citation type="journal article" date="2019" name="Int. J. Syst. Evol. Microbiol.">
        <title>The Global Catalogue of Microorganisms (GCM) 10K type strain sequencing project: providing services to taxonomists for standard genome sequencing and annotation.</title>
        <authorList>
            <consortium name="The Broad Institute Genomics Platform"/>
            <consortium name="The Broad Institute Genome Sequencing Center for Infectious Disease"/>
            <person name="Wu L."/>
            <person name="Ma J."/>
        </authorList>
    </citation>
    <scope>NUCLEOTIDE SEQUENCE [LARGE SCALE GENOMIC DNA]</scope>
    <source>
        <strain evidence="3">CAIM 431</strain>
    </source>
</reference>
<gene>
    <name evidence="2" type="ORF">ACFSCS_01395</name>
</gene>
<keyword evidence="1" id="KW-0472">Membrane</keyword>
<name>A0ABW4RSL4_9ACTN</name>
<dbReference type="PANTHER" id="PTHR43229">
    <property type="entry name" value="NODULATION PROTEIN J"/>
    <property type="match status" value="1"/>
</dbReference>
<evidence type="ECO:0000313" key="2">
    <source>
        <dbReference type="EMBL" id="MFD1888840.1"/>
    </source>
</evidence>
<accession>A0ABW4RSL4</accession>